<organism evidence="2 3">
    <name type="scientific">Natrinema versiforme JCM 10478</name>
    <dbReference type="NCBI Taxonomy" id="1227496"/>
    <lineage>
        <taxon>Archaea</taxon>
        <taxon>Methanobacteriati</taxon>
        <taxon>Methanobacteriota</taxon>
        <taxon>Stenosarchaea group</taxon>
        <taxon>Halobacteria</taxon>
        <taxon>Halobacteriales</taxon>
        <taxon>Natrialbaceae</taxon>
        <taxon>Natrinema</taxon>
    </lineage>
</organism>
<dbReference type="Proteomes" id="UP000011632">
    <property type="component" value="Unassembled WGS sequence"/>
</dbReference>
<evidence type="ECO:0000256" key="1">
    <source>
        <dbReference type="SAM" id="MobiDB-lite"/>
    </source>
</evidence>
<dbReference type="PATRIC" id="fig|1227496.3.peg.1179"/>
<protein>
    <submittedName>
        <fullName evidence="2">Uncharacterized protein</fullName>
    </submittedName>
</protein>
<dbReference type="OrthoDB" id="386792at2157"/>
<sequence>MCSYCDRDDGHTREHCPERLEDKYRTVDLRDGETTDDDSHADVVASQLAEADDETLEETDGEDDDREVRCDGGTPNSDTHSALKREIAQQRAVDNIDTQIDAALADARLGVLHKPFADAPGAIDANPATWWDYFWAELSPVPTDAYRDSAAEQASGQVSLGDFDRLVTDGGTVWTETEQARLEVGNTRKPIAVKNARRVTTGDLAALAMCAHRFDPSDVEGWYTHEFDDVLRQWICSNVESVIARLSPHCETKDGDLPPLHPADDLWVGEVETGPTQTTLDAMEDTQ</sequence>
<feature type="compositionally biased region" description="Acidic residues" evidence="1">
    <location>
        <begin position="50"/>
        <end position="65"/>
    </location>
</feature>
<dbReference type="AlphaFoldDB" id="L9Y563"/>
<reference evidence="2 3" key="1">
    <citation type="journal article" date="2014" name="PLoS Genet.">
        <title>Phylogenetically driven sequencing of extremely halophilic archaea reveals strategies for static and dynamic osmo-response.</title>
        <authorList>
            <person name="Becker E.A."/>
            <person name="Seitzer P.M."/>
            <person name="Tritt A."/>
            <person name="Larsen D."/>
            <person name="Krusor M."/>
            <person name="Yao A.I."/>
            <person name="Wu D."/>
            <person name="Madern D."/>
            <person name="Eisen J.A."/>
            <person name="Darling A.E."/>
            <person name="Facciotti M.T."/>
        </authorList>
    </citation>
    <scope>NUCLEOTIDE SEQUENCE [LARGE SCALE GENOMIC DNA]</scope>
    <source>
        <strain evidence="2 3">JCM 10478</strain>
    </source>
</reference>
<evidence type="ECO:0000313" key="3">
    <source>
        <dbReference type="Proteomes" id="UP000011632"/>
    </source>
</evidence>
<accession>L9Y563</accession>
<gene>
    <name evidence="2" type="ORF">C489_05858</name>
</gene>
<dbReference type="RefSeq" id="WP_006430229.1">
    <property type="nucleotide sequence ID" value="NZ_AOID01000019.1"/>
</dbReference>
<keyword evidence="3" id="KW-1185">Reference proteome</keyword>
<feature type="region of interest" description="Disordered" evidence="1">
    <location>
        <begin position="47"/>
        <end position="82"/>
    </location>
</feature>
<name>L9Y563_9EURY</name>
<evidence type="ECO:0000313" key="2">
    <source>
        <dbReference type="EMBL" id="ELY68867.1"/>
    </source>
</evidence>
<comment type="caution">
    <text evidence="2">The sequence shown here is derived from an EMBL/GenBank/DDBJ whole genome shotgun (WGS) entry which is preliminary data.</text>
</comment>
<proteinExistence type="predicted"/>
<dbReference type="STRING" id="1227496.C489_05858"/>
<dbReference type="EMBL" id="AOID01000019">
    <property type="protein sequence ID" value="ELY68867.1"/>
    <property type="molecule type" value="Genomic_DNA"/>
</dbReference>